<evidence type="ECO:0000256" key="9">
    <source>
        <dbReference type="ARBA" id="ARBA00023015"/>
    </source>
</evidence>
<dbReference type="InterPro" id="IPR001723">
    <property type="entry name" value="Nuclear_hrmn_rcpt"/>
</dbReference>
<dbReference type="InterPro" id="IPR033544">
    <property type="entry name" value="NR0B1/2"/>
</dbReference>
<sequence>MAFSSNPSLLLMGRCSCQGQSEEKCSTSILYQLLNRGCQCGAAQERALLSPRAASNAASEVLLKTVEFVKKLPSFVALPPQDCAKLLQAGWAPLFLLGLAQEKLDFHPASPKKSILLGILTEKQQQQGDSAGQYRQKLGKAKEFLNQCWSLDISTKEYVYLKGIVLFSPVVPGLLCPHHIHYLQQEAKMTLQEHMSSLHPGAPSRLSQLLLTLDALRTISARGIAELFFQPIIGNSDMGVLLLELLYPS</sequence>
<name>A0AAD8G417_ACIOX</name>
<comment type="caution">
    <text evidence="15">The sequence shown here is derived from an EMBL/GenBank/DDBJ whole genome shotgun (WGS) entry which is preliminary data.</text>
</comment>
<dbReference type="SMART" id="SM00430">
    <property type="entry name" value="HOLI"/>
    <property type="match status" value="1"/>
</dbReference>
<keyword evidence="11" id="KW-0804">Transcription</keyword>
<evidence type="ECO:0000256" key="2">
    <source>
        <dbReference type="ARBA" id="ARBA00004496"/>
    </source>
</evidence>
<evidence type="ECO:0000256" key="1">
    <source>
        <dbReference type="ARBA" id="ARBA00004123"/>
    </source>
</evidence>
<keyword evidence="12 15" id="KW-0675">Receptor</keyword>
<dbReference type="Proteomes" id="UP001230051">
    <property type="component" value="Unassembled WGS sequence"/>
</dbReference>
<dbReference type="PANTHER" id="PTHR24081">
    <property type="entry name" value="NUCLEAR RECEPTOR SUBFAMILY 0 GROUP B"/>
    <property type="match status" value="1"/>
</dbReference>
<evidence type="ECO:0000313" key="15">
    <source>
        <dbReference type="EMBL" id="KAK1163174.1"/>
    </source>
</evidence>
<feature type="domain" description="NR LBD" evidence="14">
    <location>
        <begin position="22"/>
        <end position="249"/>
    </location>
</feature>
<comment type="subcellular location">
    <subcellularLocation>
        <location evidence="2">Cytoplasm</location>
    </subcellularLocation>
    <subcellularLocation>
        <location evidence="1">Nucleus</location>
    </subcellularLocation>
</comment>
<keyword evidence="9" id="KW-0805">Transcription regulation</keyword>
<protein>
    <submittedName>
        <fullName evidence="15">Nuclear receptor subfamily 0 group B member 2-like</fullName>
    </submittedName>
</protein>
<keyword evidence="8" id="KW-0862">Zinc</keyword>
<gene>
    <name evidence="15" type="primary">NR0B2</name>
    <name evidence="15" type="ORF">AOXY_G16561</name>
</gene>
<evidence type="ECO:0000256" key="12">
    <source>
        <dbReference type="ARBA" id="ARBA00023170"/>
    </source>
</evidence>
<keyword evidence="7" id="KW-0863">Zinc-finger</keyword>
<dbReference type="EMBL" id="JAGXEW010000015">
    <property type="protein sequence ID" value="KAK1163174.1"/>
    <property type="molecule type" value="Genomic_DNA"/>
</dbReference>
<accession>A0AAD8G417</accession>
<evidence type="ECO:0000256" key="7">
    <source>
        <dbReference type="ARBA" id="ARBA00022771"/>
    </source>
</evidence>
<keyword evidence="10" id="KW-0238">DNA-binding</keyword>
<dbReference type="GO" id="GO:0000122">
    <property type="term" value="P:negative regulation of transcription by RNA polymerase II"/>
    <property type="evidence" value="ECO:0007669"/>
    <property type="project" value="TreeGrafter"/>
</dbReference>
<dbReference type="PANTHER" id="PTHR24081:SF8">
    <property type="entry name" value="NR LBD DOMAIN-CONTAINING PROTEIN"/>
    <property type="match status" value="1"/>
</dbReference>
<dbReference type="Gene3D" id="1.10.565.10">
    <property type="entry name" value="Retinoid X Receptor"/>
    <property type="match status" value="1"/>
</dbReference>
<dbReference type="GO" id="GO:0003714">
    <property type="term" value="F:transcription corepressor activity"/>
    <property type="evidence" value="ECO:0007669"/>
    <property type="project" value="TreeGrafter"/>
</dbReference>
<evidence type="ECO:0000256" key="4">
    <source>
        <dbReference type="ARBA" id="ARBA00022490"/>
    </source>
</evidence>
<keyword evidence="6" id="KW-0479">Metal-binding</keyword>
<evidence type="ECO:0000256" key="8">
    <source>
        <dbReference type="ARBA" id="ARBA00022833"/>
    </source>
</evidence>
<comment type="similarity">
    <text evidence="3">Belongs to the nuclear hormone receptor family. NR0 subfamily.</text>
</comment>
<dbReference type="AlphaFoldDB" id="A0AAD8G417"/>
<keyword evidence="16" id="KW-1185">Reference proteome</keyword>
<evidence type="ECO:0000313" key="16">
    <source>
        <dbReference type="Proteomes" id="UP001230051"/>
    </source>
</evidence>
<evidence type="ECO:0000256" key="3">
    <source>
        <dbReference type="ARBA" id="ARBA00006647"/>
    </source>
</evidence>
<dbReference type="GO" id="GO:0008270">
    <property type="term" value="F:zinc ion binding"/>
    <property type="evidence" value="ECO:0007669"/>
    <property type="project" value="UniProtKB-KW"/>
</dbReference>
<keyword evidence="13" id="KW-0539">Nucleus</keyword>
<organism evidence="15 16">
    <name type="scientific">Acipenser oxyrinchus oxyrinchus</name>
    <dbReference type="NCBI Taxonomy" id="40147"/>
    <lineage>
        <taxon>Eukaryota</taxon>
        <taxon>Metazoa</taxon>
        <taxon>Chordata</taxon>
        <taxon>Craniata</taxon>
        <taxon>Vertebrata</taxon>
        <taxon>Euteleostomi</taxon>
        <taxon>Actinopterygii</taxon>
        <taxon>Chondrostei</taxon>
        <taxon>Acipenseriformes</taxon>
        <taxon>Acipenseridae</taxon>
        <taxon>Acipenser</taxon>
    </lineage>
</organism>
<evidence type="ECO:0000256" key="13">
    <source>
        <dbReference type="ARBA" id="ARBA00023242"/>
    </source>
</evidence>
<evidence type="ECO:0000259" key="14">
    <source>
        <dbReference type="PROSITE" id="PS51843"/>
    </source>
</evidence>
<dbReference type="GO" id="GO:0005634">
    <property type="term" value="C:nucleus"/>
    <property type="evidence" value="ECO:0007669"/>
    <property type="project" value="UniProtKB-SubCell"/>
</dbReference>
<dbReference type="GO" id="GO:0005737">
    <property type="term" value="C:cytoplasm"/>
    <property type="evidence" value="ECO:0007669"/>
    <property type="project" value="UniProtKB-SubCell"/>
</dbReference>
<reference evidence="15" key="1">
    <citation type="submission" date="2022-02" db="EMBL/GenBank/DDBJ databases">
        <title>Atlantic sturgeon de novo genome assembly.</title>
        <authorList>
            <person name="Stock M."/>
            <person name="Klopp C."/>
            <person name="Guiguen Y."/>
            <person name="Cabau C."/>
            <person name="Parinello H."/>
            <person name="Santidrian Yebra-Pimentel E."/>
            <person name="Kuhl H."/>
            <person name="Dirks R.P."/>
            <person name="Guessner J."/>
            <person name="Wuertz S."/>
            <person name="Du K."/>
            <person name="Schartl M."/>
        </authorList>
    </citation>
    <scope>NUCLEOTIDE SEQUENCE</scope>
    <source>
        <strain evidence="15">STURGEONOMICS-FGT-2020</strain>
        <tissue evidence="15">Whole blood</tissue>
    </source>
</reference>
<dbReference type="PRINTS" id="PR00398">
    <property type="entry name" value="STRDHORMONER"/>
</dbReference>
<evidence type="ECO:0000256" key="6">
    <source>
        <dbReference type="ARBA" id="ARBA00022723"/>
    </source>
</evidence>
<evidence type="ECO:0000256" key="11">
    <source>
        <dbReference type="ARBA" id="ARBA00023163"/>
    </source>
</evidence>
<dbReference type="InterPro" id="IPR000536">
    <property type="entry name" value="Nucl_hrmn_rcpt_lig-bd"/>
</dbReference>
<dbReference type="Pfam" id="PF00104">
    <property type="entry name" value="Hormone_recep"/>
    <property type="match status" value="1"/>
</dbReference>
<evidence type="ECO:0000256" key="10">
    <source>
        <dbReference type="ARBA" id="ARBA00023125"/>
    </source>
</evidence>
<evidence type="ECO:0000256" key="5">
    <source>
        <dbReference type="ARBA" id="ARBA00022491"/>
    </source>
</evidence>
<dbReference type="SUPFAM" id="SSF48508">
    <property type="entry name" value="Nuclear receptor ligand-binding domain"/>
    <property type="match status" value="1"/>
</dbReference>
<dbReference type="GO" id="GO:0003677">
    <property type="term" value="F:DNA binding"/>
    <property type="evidence" value="ECO:0007669"/>
    <property type="project" value="UniProtKB-KW"/>
</dbReference>
<dbReference type="InterPro" id="IPR035500">
    <property type="entry name" value="NHR-like_dom_sf"/>
</dbReference>
<proteinExistence type="inferred from homology"/>
<keyword evidence="4" id="KW-0963">Cytoplasm</keyword>
<keyword evidence="5" id="KW-0678">Repressor</keyword>
<dbReference type="PROSITE" id="PS51843">
    <property type="entry name" value="NR_LBD"/>
    <property type="match status" value="1"/>
</dbReference>